<dbReference type="InterPro" id="IPR000182">
    <property type="entry name" value="GNAT_dom"/>
</dbReference>
<gene>
    <name evidence="4" type="ordered locus">Mar181_2942</name>
</gene>
<dbReference type="EMBL" id="CP002771">
    <property type="protein sequence ID" value="AEF55971.1"/>
    <property type="molecule type" value="Genomic_DNA"/>
</dbReference>
<dbReference type="Pfam" id="PF13302">
    <property type="entry name" value="Acetyltransf_3"/>
    <property type="match status" value="1"/>
</dbReference>
<keyword evidence="2" id="KW-0012">Acyltransferase</keyword>
<dbReference type="PANTHER" id="PTHR43877">
    <property type="entry name" value="AMINOALKYLPHOSPHONATE N-ACETYLTRANSFERASE-RELATED-RELATED"/>
    <property type="match status" value="1"/>
</dbReference>
<proteinExistence type="predicted"/>
<name>F6D0T9_MARPP</name>
<dbReference type="eggNOG" id="COG1247">
    <property type="taxonomic scope" value="Bacteria"/>
</dbReference>
<dbReference type="AlphaFoldDB" id="F6D0T9"/>
<dbReference type="KEGG" id="mpc:Mar181_2942"/>
<dbReference type="InterPro" id="IPR050832">
    <property type="entry name" value="Bact_Acetyltransf"/>
</dbReference>
<dbReference type="Gene3D" id="3.40.630.30">
    <property type="match status" value="1"/>
</dbReference>
<evidence type="ECO:0000256" key="1">
    <source>
        <dbReference type="ARBA" id="ARBA00022679"/>
    </source>
</evidence>
<keyword evidence="1" id="KW-0808">Transferase</keyword>
<dbReference type="InterPro" id="IPR016181">
    <property type="entry name" value="Acyl_CoA_acyltransferase"/>
</dbReference>
<dbReference type="STRING" id="491952.Mar181_2942"/>
<dbReference type="RefSeq" id="WP_013797442.1">
    <property type="nucleotide sequence ID" value="NC_015559.1"/>
</dbReference>
<organism evidence="4 5">
    <name type="scientific">Marinomonas posidonica (strain CECT 7376 / NCIMB 14433 / IVIA-Po-181)</name>
    <dbReference type="NCBI Taxonomy" id="491952"/>
    <lineage>
        <taxon>Bacteria</taxon>
        <taxon>Pseudomonadati</taxon>
        <taxon>Pseudomonadota</taxon>
        <taxon>Gammaproteobacteria</taxon>
        <taxon>Oceanospirillales</taxon>
        <taxon>Oceanospirillaceae</taxon>
        <taxon>Marinomonas</taxon>
    </lineage>
</organism>
<dbReference type="HOGENOM" id="CLU_013985_29_0_6"/>
<dbReference type="Proteomes" id="UP000009230">
    <property type="component" value="Chromosome"/>
</dbReference>
<evidence type="ECO:0000259" key="3">
    <source>
        <dbReference type="PROSITE" id="PS51186"/>
    </source>
</evidence>
<dbReference type="OrthoDB" id="5358891at2"/>
<accession>F6D0T9</accession>
<sequence length="146" mass="16484">MSALLILRPAKMSDSDDLLTWRNDSLTRQASHSMDPVSAADHQRWLEASLKATKQRRLWIAEFNECAVGTCRADKLEHAWLLSWTVAPGARGKGLAHQMLQAMLSQFDEPLEAQVKLGNQASIHVAQKAGFRLIKEEHGVLFFYRD</sequence>
<evidence type="ECO:0000313" key="5">
    <source>
        <dbReference type="Proteomes" id="UP000009230"/>
    </source>
</evidence>
<keyword evidence="5" id="KW-1185">Reference proteome</keyword>
<evidence type="ECO:0000256" key="2">
    <source>
        <dbReference type="ARBA" id="ARBA00023315"/>
    </source>
</evidence>
<evidence type="ECO:0000313" key="4">
    <source>
        <dbReference type="EMBL" id="AEF55971.1"/>
    </source>
</evidence>
<dbReference type="PROSITE" id="PS51186">
    <property type="entry name" value="GNAT"/>
    <property type="match status" value="1"/>
</dbReference>
<feature type="domain" description="N-acetyltransferase" evidence="3">
    <location>
        <begin position="5"/>
        <end position="146"/>
    </location>
</feature>
<reference evidence="4 5" key="1">
    <citation type="journal article" date="2012" name="Stand. Genomic Sci.">
        <title>Complete genome sequence of Marinomonas posidonica type strain (IVIA-Po-181(T)).</title>
        <authorList>
            <person name="Lucas-Elio P."/>
            <person name="Goodwin L."/>
            <person name="Woyke T."/>
            <person name="Pitluck S."/>
            <person name="Nolan M."/>
            <person name="Kyrpides N.C."/>
            <person name="Detter J.C."/>
            <person name="Copeland A."/>
            <person name="Lu M."/>
            <person name="Bruce D."/>
            <person name="Detter C."/>
            <person name="Tapia R."/>
            <person name="Han S."/>
            <person name="Land M.L."/>
            <person name="Ivanova N."/>
            <person name="Mikhailova N."/>
            <person name="Johnston A.W."/>
            <person name="Sanchez-Amat A."/>
        </authorList>
    </citation>
    <scope>NUCLEOTIDE SEQUENCE [LARGE SCALE GENOMIC DNA]</scope>
    <source>
        <strain evidence="5">CECT 7376 / NCIMB 14433 / IVIA-Po-181</strain>
    </source>
</reference>
<dbReference type="GO" id="GO:0016747">
    <property type="term" value="F:acyltransferase activity, transferring groups other than amino-acyl groups"/>
    <property type="evidence" value="ECO:0007669"/>
    <property type="project" value="InterPro"/>
</dbReference>
<dbReference type="SUPFAM" id="SSF55729">
    <property type="entry name" value="Acyl-CoA N-acyltransferases (Nat)"/>
    <property type="match status" value="1"/>
</dbReference>
<dbReference type="PANTHER" id="PTHR43877:SF2">
    <property type="entry name" value="AMINOALKYLPHOSPHONATE N-ACETYLTRANSFERASE-RELATED"/>
    <property type="match status" value="1"/>
</dbReference>
<dbReference type="CDD" id="cd04301">
    <property type="entry name" value="NAT_SF"/>
    <property type="match status" value="1"/>
</dbReference>
<protein>
    <submittedName>
        <fullName evidence="4">GCN5-related N-acetyltransferase</fullName>
    </submittedName>
</protein>